<keyword evidence="7" id="KW-0547">Nucleotide-binding</keyword>
<dbReference type="Proteomes" id="UP000476064">
    <property type="component" value="Chromosome"/>
</dbReference>
<dbReference type="PRINTS" id="PR00344">
    <property type="entry name" value="BCTRLSENSOR"/>
</dbReference>
<dbReference type="SMART" id="SM00387">
    <property type="entry name" value="HATPase_c"/>
    <property type="match status" value="1"/>
</dbReference>
<evidence type="ECO:0000259" key="14">
    <source>
        <dbReference type="PROSITE" id="PS50885"/>
    </source>
</evidence>
<proteinExistence type="predicted"/>
<keyword evidence="6" id="KW-0808">Transferase</keyword>
<feature type="transmembrane region" description="Helical" evidence="12">
    <location>
        <begin position="284"/>
        <end position="307"/>
    </location>
</feature>
<dbReference type="PROSITE" id="PS50109">
    <property type="entry name" value="HIS_KIN"/>
    <property type="match status" value="1"/>
</dbReference>
<evidence type="ECO:0000256" key="3">
    <source>
        <dbReference type="ARBA" id="ARBA00012438"/>
    </source>
</evidence>
<dbReference type="SMART" id="SM00304">
    <property type="entry name" value="HAMP"/>
    <property type="match status" value="1"/>
</dbReference>
<evidence type="ECO:0000256" key="1">
    <source>
        <dbReference type="ARBA" id="ARBA00000085"/>
    </source>
</evidence>
<dbReference type="EC" id="2.7.13.3" evidence="3"/>
<dbReference type="InterPro" id="IPR003594">
    <property type="entry name" value="HATPase_dom"/>
</dbReference>
<dbReference type="SUPFAM" id="SSF158472">
    <property type="entry name" value="HAMP domain-like"/>
    <property type="match status" value="1"/>
</dbReference>
<keyword evidence="9" id="KW-0067">ATP-binding</keyword>
<dbReference type="AlphaFoldDB" id="A0A6C0FVV3"/>
<keyword evidence="4" id="KW-1003">Cell membrane</keyword>
<dbReference type="EMBL" id="CP048209">
    <property type="protein sequence ID" value="QHT60857.1"/>
    <property type="molecule type" value="Genomic_DNA"/>
</dbReference>
<keyword evidence="12" id="KW-0812">Transmembrane</keyword>
<evidence type="ECO:0000256" key="5">
    <source>
        <dbReference type="ARBA" id="ARBA00022553"/>
    </source>
</evidence>
<evidence type="ECO:0000313" key="16">
    <source>
        <dbReference type="Proteomes" id="UP000476064"/>
    </source>
</evidence>
<evidence type="ECO:0000256" key="9">
    <source>
        <dbReference type="ARBA" id="ARBA00022840"/>
    </source>
</evidence>
<keyword evidence="5" id="KW-0597">Phosphoprotein</keyword>
<keyword evidence="16" id="KW-1185">Reference proteome</keyword>
<keyword evidence="8 15" id="KW-0418">Kinase</keyword>
<reference evidence="15 16" key="1">
    <citation type="submission" date="2020-01" db="EMBL/GenBank/DDBJ databases">
        <title>Paenibacillus sp. nov., isolated from tomato rhizosphere.</title>
        <authorList>
            <person name="Weon H.-Y."/>
            <person name="Lee S.A."/>
        </authorList>
    </citation>
    <scope>NUCLEOTIDE SEQUENCE [LARGE SCALE GENOMIC DNA]</scope>
    <source>
        <strain evidence="15 16">12200R-189</strain>
    </source>
</reference>
<dbReference type="InterPro" id="IPR010559">
    <property type="entry name" value="Sig_transdc_His_kin_internal"/>
</dbReference>
<dbReference type="PROSITE" id="PS50885">
    <property type="entry name" value="HAMP"/>
    <property type="match status" value="1"/>
</dbReference>
<evidence type="ECO:0000256" key="2">
    <source>
        <dbReference type="ARBA" id="ARBA00004651"/>
    </source>
</evidence>
<dbReference type="KEGG" id="plyc:GXP70_13485"/>
<dbReference type="PANTHER" id="PTHR34220">
    <property type="entry name" value="SENSOR HISTIDINE KINASE YPDA"/>
    <property type="match status" value="1"/>
</dbReference>
<name>A0A6C0FVV3_9BACL</name>
<evidence type="ECO:0000256" key="7">
    <source>
        <dbReference type="ARBA" id="ARBA00022741"/>
    </source>
</evidence>
<dbReference type="InterPro" id="IPR003660">
    <property type="entry name" value="HAMP_dom"/>
</dbReference>
<dbReference type="Pfam" id="PF06580">
    <property type="entry name" value="His_kinase"/>
    <property type="match status" value="1"/>
</dbReference>
<keyword evidence="10" id="KW-0902">Two-component regulatory system</keyword>
<dbReference type="SUPFAM" id="SSF55874">
    <property type="entry name" value="ATPase domain of HSP90 chaperone/DNA topoisomerase II/histidine kinase"/>
    <property type="match status" value="1"/>
</dbReference>
<evidence type="ECO:0000259" key="13">
    <source>
        <dbReference type="PROSITE" id="PS50109"/>
    </source>
</evidence>
<dbReference type="InterPro" id="IPR036890">
    <property type="entry name" value="HATPase_C_sf"/>
</dbReference>
<evidence type="ECO:0000256" key="10">
    <source>
        <dbReference type="ARBA" id="ARBA00023012"/>
    </source>
</evidence>
<evidence type="ECO:0000256" key="4">
    <source>
        <dbReference type="ARBA" id="ARBA00022475"/>
    </source>
</evidence>
<feature type="domain" description="Histidine kinase" evidence="13">
    <location>
        <begin position="468"/>
        <end position="575"/>
    </location>
</feature>
<comment type="subcellular location">
    <subcellularLocation>
        <location evidence="2">Cell membrane</location>
        <topology evidence="2">Multi-pass membrane protein</topology>
    </subcellularLocation>
</comment>
<gene>
    <name evidence="15" type="ORF">GXP70_13485</name>
</gene>
<evidence type="ECO:0000313" key="15">
    <source>
        <dbReference type="EMBL" id="QHT60857.1"/>
    </source>
</evidence>
<dbReference type="InterPro" id="IPR004358">
    <property type="entry name" value="Sig_transdc_His_kin-like_C"/>
</dbReference>
<evidence type="ECO:0000256" key="8">
    <source>
        <dbReference type="ARBA" id="ARBA00022777"/>
    </source>
</evidence>
<evidence type="ECO:0000256" key="6">
    <source>
        <dbReference type="ARBA" id="ARBA00022679"/>
    </source>
</evidence>
<evidence type="ECO:0000256" key="11">
    <source>
        <dbReference type="ARBA" id="ARBA00023136"/>
    </source>
</evidence>
<dbReference type="GO" id="GO:0005524">
    <property type="term" value="F:ATP binding"/>
    <property type="evidence" value="ECO:0007669"/>
    <property type="project" value="UniProtKB-KW"/>
</dbReference>
<dbReference type="InterPro" id="IPR005467">
    <property type="entry name" value="His_kinase_dom"/>
</dbReference>
<keyword evidence="12" id="KW-1133">Transmembrane helix</keyword>
<dbReference type="Pfam" id="PF02518">
    <property type="entry name" value="HATPase_c"/>
    <property type="match status" value="1"/>
</dbReference>
<comment type="catalytic activity">
    <reaction evidence="1">
        <text>ATP + protein L-histidine = ADP + protein N-phospho-L-histidine.</text>
        <dbReference type="EC" id="2.7.13.3"/>
    </reaction>
</comment>
<protein>
    <recommendedName>
        <fullName evidence="3">histidine kinase</fullName>
        <ecNumber evidence="3">2.7.13.3</ecNumber>
    </recommendedName>
</protein>
<dbReference type="RefSeq" id="WP_162357296.1">
    <property type="nucleotide sequence ID" value="NZ_CP048209.1"/>
</dbReference>
<dbReference type="PANTHER" id="PTHR34220:SF7">
    <property type="entry name" value="SENSOR HISTIDINE KINASE YPDA"/>
    <property type="match status" value="1"/>
</dbReference>
<organism evidence="15 16">
    <name type="scientific">Paenibacillus lycopersici</name>
    <dbReference type="NCBI Taxonomy" id="2704462"/>
    <lineage>
        <taxon>Bacteria</taxon>
        <taxon>Bacillati</taxon>
        <taxon>Bacillota</taxon>
        <taxon>Bacilli</taxon>
        <taxon>Bacillales</taxon>
        <taxon>Paenibacillaceae</taxon>
        <taxon>Paenibacillus</taxon>
    </lineage>
</organism>
<dbReference type="GO" id="GO:0000155">
    <property type="term" value="F:phosphorelay sensor kinase activity"/>
    <property type="evidence" value="ECO:0007669"/>
    <property type="project" value="InterPro"/>
</dbReference>
<accession>A0A6C0FVV3</accession>
<dbReference type="CDD" id="cd06225">
    <property type="entry name" value="HAMP"/>
    <property type="match status" value="1"/>
</dbReference>
<sequence length="584" mass="65206">MKRRLKPGSRAKLILLLFVPSTLFVFFVIQIAKEYTLGFLRETQNEALAGMSSQVTHLISIYNNEITFNMLEMEQTIKQEGGAGDGLSSAMRTAVQIRSDFVRGVVYIRRDGAITGYPQNFWGNFSQKEERLVREQAEASGGVFTWSDTIRSDIGRTGAFGPTSIVTKTVFDEGGQPSGYLAFLVDLSAFLERSAAFAGSYDTQTLLYDSDDKLIDYIWASPSGGYKGFIAESNVETLPQALRFFREKGIYHSVSSMGTNLKWKVIVVGDVNKLESRFKPLGKIAWSLLLFGLVGFLGIYVTVSWWFTRPIMALTKGIRKVARGDLEAKVEVKQKDELGELANQFNQMTRKISELVTGLQRTEEAKRESDMQVLLSQINPHFLYNTLNTIDIMIDVGSKRDLHEMMGVLCRLLKYSLDGDPQPPLEEELRYAGDYLHIQSVRYGNRFNFRIDPAPPELARMPVPKLVLQPIVENAVFHGLHALEGRKGELVVSVRSEAKGVVVYVRDNGVGIPPERLERLRQALRDGGDPASGRGIGMLNVHRRIGLHFGERYGLSVNSEPGIGTTIAIQLPRQEAGGRRAANE</sequence>
<dbReference type="Gene3D" id="6.10.340.10">
    <property type="match status" value="1"/>
</dbReference>
<evidence type="ECO:0000256" key="12">
    <source>
        <dbReference type="SAM" id="Phobius"/>
    </source>
</evidence>
<dbReference type="GO" id="GO:0005886">
    <property type="term" value="C:plasma membrane"/>
    <property type="evidence" value="ECO:0007669"/>
    <property type="project" value="UniProtKB-SubCell"/>
</dbReference>
<dbReference type="Gene3D" id="3.30.565.10">
    <property type="entry name" value="Histidine kinase-like ATPase, C-terminal domain"/>
    <property type="match status" value="1"/>
</dbReference>
<feature type="domain" description="HAMP" evidence="14">
    <location>
        <begin position="305"/>
        <end position="357"/>
    </location>
</feature>
<keyword evidence="11 12" id="KW-0472">Membrane</keyword>
<dbReference type="InterPro" id="IPR050640">
    <property type="entry name" value="Bact_2-comp_sensor_kinase"/>
</dbReference>
<dbReference type="Pfam" id="PF00672">
    <property type="entry name" value="HAMP"/>
    <property type="match status" value="1"/>
</dbReference>